<organism evidence="2 3">
    <name type="scientific">Cohaesibacter gelatinilyticus</name>
    <dbReference type="NCBI Taxonomy" id="372072"/>
    <lineage>
        <taxon>Bacteria</taxon>
        <taxon>Pseudomonadati</taxon>
        <taxon>Pseudomonadota</taxon>
        <taxon>Alphaproteobacteria</taxon>
        <taxon>Hyphomicrobiales</taxon>
        <taxon>Cohaesibacteraceae</taxon>
    </lineage>
</organism>
<dbReference type="InterPro" id="IPR013216">
    <property type="entry name" value="Methyltransf_11"/>
</dbReference>
<evidence type="ECO:0000259" key="1">
    <source>
        <dbReference type="Pfam" id="PF08241"/>
    </source>
</evidence>
<dbReference type="OrthoDB" id="148175at2"/>
<name>A0A285PEJ4_9HYPH</name>
<protein>
    <submittedName>
        <fullName evidence="2">Methyltransferase domain-containing protein</fullName>
    </submittedName>
</protein>
<proteinExistence type="predicted"/>
<dbReference type="AlphaFoldDB" id="A0A285PEJ4"/>
<accession>A0A285PEJ4</accession>
<sequence>MTLRKEYLKEFLNWFWLRPENAILLAIRAEKYASTFNFFDEASLDVSCGDGAFSFIAAGGKFGIDTDMFQAIDISQKRVGNHDAFDAYDNTYHVDIVKKPDVFYSHGSDWKQNLLNKSNALGCYQNLVLHDNNKKFAFDDESFGYIYSNSTYWVDSFEDHINDLCRVLKPGGRLVLEIKSKDILRFSLDQYALKLFGKKSCALIDAGRRSTWMGLKEVDEYKNIFSKLPNMKVVREEPVYGDLMSQIWDIGLRPVFNPLAKLANGVNRETRREVKTEWCETFYDLMEHFIVNYESEKETAIEWLFVLEKEKYVNP</sequence>
<dbReference type="EMBL" id="OBEL01000004">
    <property type="protein sequence ID" value="SNZ20135.1"/>
    <property type="molecule type" value="Genomic_DNA"/>
</dbReference>
<dbReference type="Proteomes" id="UP000219439">
    <property type="component" value="Unassembled WGS sequence"/>
</dbReference>
<dbReference type="CDD" id="cd02440">
    <property type="entry name" value="AdoMet_MTases"/>
    <property type="match status" value="1"/>
</dbReference>
<feature type="domain" description="Methyltransferase type 11" evidence="1">
    <location>
        <begin position="109"/>
        <end position="176"/>
    </location>
</feature>
<evidence type="ECO:0000313" key="2">
    <source>
        <dbReference type="EMBL" id="SNZ20135.1"/>
    </source>
</evidence>
<keyword evidence="3" id="KW-1185">Reference proteome</keyword>
<dbReference type="GO" id="GO:0032259">
    <property type="term" value="P:methylation"/>
    <property type="evidence" value="ECO:0007669"/>
    <property type="project" value="UniProtKB-KW"/>
</dbReference>
<dbReference type="RefSeq" id="WP_097154518.1">
    <property type="nucleotide sequence ID" value="NZ_OBEL01000004.1"/>
</dbReference>
<dbReference type="Pfam" id="PF08241">
    <property type="entry name" value="Methyltransf_11"/>
    <property type="match status" value="1"/>
</dbReference>
<keyword evidence="2" id="KW-0808">Transferase</keyword>
<keyword evidence="2" id="KW-0489">Methyltransferase</keyword>
<dbReference type="InterPro" id="IPR029063">
    <property type="entry name" value="SAM-dependent_MTases_sf"/>
</dbReference>
<reference evidence="2 3" key="1">
    <citation type="submission" date="2017-09" db="EMBL/GenBank/DDBJ databases">
        <authorList>
            <person name="Ehlers B."/>
            <person name="Leendertz F.H."/>
        </authorList>
    </citation>
    <scope>NUCLEOTIDE SEQUENCE [LARGE SCALE GENOMIC DNA]</scope>
    <source>
        <strain evidence="2 3">DSM 18289</strain>
    </source>
</reference>
<dbReference type="SUPFAM" id="SSF53335">
    <property type="entry name" value="S-adenosyl-L-methionine-dependent methyltransferases"/>
    <property type="match status" value="1"/>
</dbReference>
<evidence type="ECO:0000313" key="3">
    <source>
        <dbReference type="Proteomes" id="UP000219439"/>
    </source>
</evidence>
<dbReference type="Gene3D" id="3.40.50.150">
    <property type="entry name" value="Vaccinia Virus protein VP39"/>
    <property type="match status" value="1"/>
</dbReference>
<gene>
    <name evidence="2" type="ORF">SAMN06265368_3238</name>
</gene>
<dbReference type="GO" id="GO:0008757">
    <property type="term" value="F:S-adenosylmethionine-dependent methyltransferase activity"/>
    <property type="evidence" value="ECO:0007669"/>
    <property type="project" value="InterPro"/>
</dbReference>